<keyword evidence="3" id="KW-1185">Reference proteome</keyword>
<reference evidence="2" key="1">
    <citation type="submission" date="2020-08" db="EMBL/GenBank/DDBJ databases">
        <title>Functional genomics of gut bacteria from endangered species of beetles.</title>
        <authorList>
            <person name="Carlos-Shanley C."/>
        </authorList>
    </citation>
    <scope>NUCLEOTIDE SEQUENCE [LARGE SCALE GENOMIC DNA]</scope>
    <source>
        <strain evidence="2">S00060</strain>
    </source>
</reference>
<evidence type="ECO:0000256" key="1">
    <source>
        <dbReference type="SAM" id="Phobius"/>
    </source>
</evidence>
<feature type="transmembrane region" description="Helical" evidence="1">
    <location>
        <begin position="9"/>
        <end position="26"/>
    </location>
</feature>
<name>A0A7W3NHD9_PRIAR</name>
<protein>
    <submittedName>
        <fullName evidence="2">Uncharacterized protein</fullName>
    </submittedName>
</protein>
<keyword evidence="1" id="KW-0472">Membrane</keyword>
<organism evidence="2 3">
    <name type="scientific">Priestia aryabhattai</name>
    <name type="common">Bacillus aryabhattai</name>
    <dbReference type="NCBI Taxonomy" id="412384"/>
    <lineage>
        <taxon>Bacteria</taxon>
        <taxon>Bacillati</taxon>
        <taxon>Bacillota</taxon>
        <taxon>Bacilli</taxon>
        <taxon>Bacillales</taxon>
        <taxon>Bacillaceae</taxon>
        <taxon>Priestia</taxon>
    </lineage>
</organism>
<dbReference type="AlphaFoldDB" id="A0A7W3NHD9"/>
<gene>
    <name evidence="2" type="ORF">HNP21_006251</name>
</gene>
<dbReference type="Proteomes" id="UP000543174">
    <property type="component" value="Unassembled WGS sequence"/>
</dbReference>
<accession>A0A7W3NHD9</accession>
<dbReference type="EMBL" id="JACJHT010000026">
    <property type="protein sequence ID" value="MBA9043073.1"/>
    <property type="molecule type" value="Genomic_DNA"/>
</dbReference>
<evidence type="ECO:0000313" key="3">
    <source>
        <dbReference type="Proteomes" id="UP000543174"/>
    </source>
</evidence>
<evidence type="ECO:0000313" key="2">
    <source>
        <dbReference type="EMBL" id="MBA9043073.1"/>
    </source>
</evidence>
<comment type="caution">
    <text evidence="2">The sequence shown here is derived from an EMBL/GenBank/DDBJ whole genome shotgun (WGS) entry which is preliminary data.</text>
</comment>
<sequence>MKVKKDNQPIIMFVVLGISAFYYFIIKKEA</sequence>
<keyword evidence="1" id="KW-1133">Transmembrane helix</keyword>
<proteinExistence type="predicted"/>
<keyword evidence="1" id="KW-0812">Transmembrane</keyword>